<feature type="transmembrane region" description="Helical" evidence="7">
    <location>
        <begin position="88"/>
        <end position="113"/>
    </location>
</feature>
<keyword evidence="6 7" id="KW-0472">Membrane</keyword>
<gene>
    <name evidence="10" type="ORF">IAB80_11260</name>
</gene>
<feature type="domain" description="Mechanosensitive ion channel MscS" evidence="8">
    <location>
        <begin position="137"/>
        <end position="203"/>
    </location>
</feature>
<evidence type="ECO:0000256" key="2">
    <source>
        <dbReference type="ARBA" id="ARBA00008017"/>
    </source>
</evidence>
<dbReference type="SUPFAM" id="SSF82861">
    <property type="entry name" value="Mechanosensitive channel protein MscS (YggB), transmembrane region"/>
    <property type="match status" value="1"/>
</dbReference>
<feature type="domain" description="Mechanosensitive ion channel MscS C-terminal" evidence="9">
    <location>
        <begin position="211"/>
        <end position="297"/>
    </location>
</feature>
<evidence type="ECO:0000259" key="9">
    <source>
        <dbReference type="Pfam" id="PF21082"/>
    </source>
</evidence>
<dbReference type="GO" id="GO:0005886">
    <property type="term" value="C:plasma membrane"/>
    <property type="evidence" value="ECO:0007669"/>
    <property type="project" value="UniProtKB-SubCell"/>
</dbReference>
<dbReference type="SUPFAM" id="SSF82689">
    <property type="entry name" value="Mechanosensitive channel protein MscS (YggB), C-terminal domain"/>
    <property type="match status" value="1"/>
</dbReference>
<organism evidence="10 11">
    <name type="scientific">Candidatus Cryptobacteroides excrementipullorum</name>
    <dbReference type="NCBI Taxonomy" id="2840761"/>
    <lineage>
        <taxon>Bacteria</taxon>
        <taxon>Pseudomonadati</taxon>
        <taxon>Bacteroidota</taxon>
        <taxon>Bacteroidia</taxon>
        <taxon>Bacteroidales</taxon>
        <taxon>Candidatus Cryptobacteroides</taxon>
    </lineage>
</organism>
<dbReference type="Gene3D" id="1.10.287.1260">
    <property type="match status" value="1"/>
</dbReference>
<reference evidence="10" key="1">
    <citation type="submission" date="2020-10" db="EMBL/GenBank/DDBJ databases">
        <authorList>
            <person name="Gilroy R."/>
        </authorList>
    </citation>
    <scope>NUCLEOTIDE SEQUENCE</scope>
    <source>
        <strain evidence="10">2478</strain>
    </source>
</reference>
<dbReference type="Pfam" id="PF05552">
    <property type="entry name" value="MS_channel_1st_1"/>
    <property type="match status" value="1"/>
</dbReference>
<dbReference type="InterPro" id="IPR006686">
    <property type="entry name" value="MscS_channel_CS"/>
</dbReference>
<comment type="caution">
    <text evidence="10">The sequence shown here is derived from an EMBL/GenBank/DDBJ whole genome shotgun (WGS) entry which is preliminary data.</text>
</comment>
<dbReference type="SUPFAM" id="SSF50182">
    <property type="entry name" value="Sm-like ribonucleoproteins"/>
    <property type="match status" value="1"/>
</dbReference>
<dbReference type="InterPro" id="IPR049278">
    <property type="entry name" value="MS_channel_C"/>
</dbReference>
<dbReference type="InterPro" id="IPR023408">
    <property type="entry name" value="MscS_beta-dom_sf"/>
</dbReference>
<sequence length="313" mass="34403">MLFNILQTITPADTAEINKIESAARETLEHIATTPLDELLPELIKDIINFGIKVLIALLIYCIGAWLIKKIRKMLHRIFERRNTEKAIASFVESLTSIALMVILVIITVGTLGVNTTSLAALLAAGGMAIGMALSGTVQNFAGGIMILVFKPFKAGDFIETENGYSGTVTDVNIFSTKLTTTDNRIIIIPNGTLSNGTVNNYSMNTMRRVEWLVGVEYGTSAEEVKNVLKSIVSGEKRILYADTGAPADPLIAVNALKDSAVEYVVRVWVKKEDYWDVFYELNEVIYTVLPQKGIGFPFPQMDIHFPDGAPKN</sequence>
<evidence type="ECO:0000256" key="5">
    <source>
        <dbReference type="ARBA" id="ARBA00022989"/>
    </source>
</evidence>
<name>A0A9D9IVZ6_9BACT</name>
<dbReference type="InterPro" id="IPR008910">
    <property type="entry name" value="MSC_TM_helix"/>
</dbReference>
<dbReference type="Gene3D" id="2.30.30.60">
    <property type="match status" value="1"/>
</dbReference>
<evidence type="ECO:0000256" key="4">
    <source>
        <dbReference type="ARBA" id="ARBA00022692"/>
    </source>
</evidence>
<dbReference type="InterPro" id="IPR006685">
    <property type="entry name" value="MscS_channel_2nd"/>
</dbReference>
<evidence type="ECO:0000256" key="1">
    <source>
        <dbReference type="ARBA" id="ARBA00004651"/>
    </source>
</evidence>
<evidence type="ECO:0000313" key="11">
    <source>
        <dbReference type="Proteomes" id="UP000823771"/>
    </source>
</evidence>
<dbReference type="EMBL" id="JADILZ010000110">
    <property type="protein sequence ID" value="MBO8479445.1"/>
    <property type="molecule type" value="Genomic_DNA"/>
</dbReference>
<dbReference type="InterPro" id="IPR011014">
    <property type="entry name" value="MscS_channel_TM-2"/>
</dbReference>
<keyword evidence="3" id="KW-1003">Cell membrane</keyword>
<feature type="transmembrane region" description="Helical" evidence="7">
    <location>
        <begin position="119"/>
        <end position="150"/>
    </location>
</feature>
<dbReference type="Pfam" id="PF21082">
    <property type="entry name" value="MS_channel_3rd"/>
    <property type="match status" value="1"/>
</dbReference>
<dbReference type="PANTHER" id="PTHR30221:SF1">
    <property type="entry name" value="SMALL-CONDUCTANCE MECHANOSENSITIVE CHANNEL"/>
    <property type="match status" value="1"/>
</dbReference>
<dbReference type="InterPro" id="IPR045275">
    <property type="entry name" value="MscS_archaea/bacteria_type"/>
</dbReference>
<comment type="similarity">
    <text evidence="2">Belongs to the MscS (TC 1.A.23) family.</text>
</comment>
<dbReference type="PANTHER" id="PTHR30221">
    <property type="entry name" value="SMALL-CONDUCTANCE MECHANOSENSITIVE CHANNEL"/>
    <property type="match status" value="1"/>
</dbReference>
<dbReference type="Proteomes" id="UP000823771">
    <property type="component" value="Unassembled WGS sequence"/>
</dbReference>
<evidence type="ECO:0000256" key="7">
    <source>
        <dbReference type="SAM" id="Phobius"/>
    </source>
</evidence>
<evidence type="ECO:0000256" key="6">
    <source>
        <dbReference type="ARBA" id="ARBA00023136"/>
    </source>
</evidence>
<comment type="subcellular location">
    <subcellularLocation>
        <location evidence="1">Cell membrane</location>
        <topology evidence="1">Multi-pass membrane protein</topology>
    </subcellularLocation>
</comment>
<accession>A0A9D9IVZ6</accession>
<evidence type="ECO:0000259" key="8">
    <source>
        <dbReference type="Pfam" id="PF00924"/>
    </source>
</evidence>
<proteinExistence type="inferred from homology"/>
<dbReference type="InterPro" id="IPR011066">
    <property type="entry name" value="MscS_channel_C_sf"/>
</dbReference>
<dbReference type="InterPro" id="IPR010920">
    <property type="entry name" value="LSM_dom_sf"/>
</dbReference>
<keyword evidence="4 7" id="KW-0812">Transmembrane</keyword>
<dbReference type="Gene3D" id="3.30.70.100">
    <property type="match status" value="1"/>
</dbReference>
<protein>
    <submittedName>
        <fullName evidence="10">Mechanosensitive ion channel</fullName>
    </submittedName>
</protein>
<feature type="transmembrane region" description="Helical" evidence="7">
    <location>
        <begin position="47"/>
        <end position="68"/>
    </location>
</feature>
<dbReference type="Pfam" id="PF00924">
    <property type="entry name" value="MS_channel_2nd"/>
    <property type="match status" value="1"/>
</dbReference>
<dbReference type="GO" id="GO:0008381">
    <property type="term" value="F:mechanosensitive monoatomic ion channel activity"/>
    <property type="evidence" value="ECO:0007669"/>
    <property type="project" value="InterPro"/>
</dbReference>
<evidence type="ECO:0000313" key="10">
    <source>
        <dbReference type="EMBL" id="MBO8479445.1"/>
    </source>
</evidence>
<keyword evidence="5 7" id="KW-1133">Transmembrane helix</keyword>
<dbReference type="AlphaFoldDB" id="A0A9D9IVZ6"/>
<dbReference type="PROSITE" id="PS01246">
    <property type="entry name" value="UPF0003"/>
    <property type="match status" value="1"/>
</dbReference>
<evidence type="ECO:0000256" key="3">
    <source>
        <dbReference type="ARBA" id="ARBA00022475"/>
    </source>
</evidence>
<reference evidence="10" key="2">
    <citation type="journal article" date="2021" name="PeerJ">
        <title>Extensive microbial diversity within the chicken gut microbiome revealed by metagenomics and culture.</title>
        <authorList>
            <person name="Gilroy R."/>
            <person name="Ravi A."/>
            <person name="Getino M."/>
            <person name="Pursley I."/>
            <person name="Horton D.L."/>
            <person name="Alikhan N.F."/>
            <person name="Baker D."/>
            <person name="Gharbi K."/>
            <person name="Hall N."/>
            <person name="Watson M."/>
            <person name="Adriaenssens E.M."/>
            <person name="Foster-Nyarko E."/>
            <person name="Jarju S."/>
            <person name="Secka A."/>
            <person name="Antonio M."/>
            <person name="Oren A."/>
            <person name="Chaudhuri R.R."/>
            <person name="La Ragione R."/>
            <person name="Hildebrand F."/>
            <person name="Pallen M.J."/>
        </authorList>
    </citation>
    <scope>NUCLEOTIDE SEQUENCE</scope>
    <source>
        <strain evidence="10">2478</strain>
    </source>
</reference>